<dbReference type="Gene3D" id="3.40.630.30">
    <property type="match status" value="1"/>
</dbReference>
<dbReference type="Pfam" id="PF00583">
    <property type="entry name" value="Acetyltransf_1"/>
    <property type="match status" value="1"/>
</dbReference>
<organism evidence="2 7">
    <name type="scientific">Halosegnis rubeus</name>
    <dbReference type="NCBI Taxonomy" id="2212850"/>
    <lineage>
        <taxon>Archaea</taxon>
        <taxon>Methanobacteriati</taxon>
        <taxon>Methanobacteriota</taxon>
        <taxon>Stenosarchaea group</taxon>
        <taxon>Halobacteria</taxon>
        <taxon>Halobacteriales</taxon>
        <taxon>Natronomonadaceae</taxon>
        <taxon>Halosegnis</taxon>
    </lineage>
</organism>
<dbReference type="AlphaFoldDB" id="A0A5N5U4B7"/>
<evidence type="ECO:0000313" key="6">
    <source>
        <dbReference type="Proteomes" id="UP000326302"/>
    </source>
</evidence>
<dbReference type="EMBL" id="QJOW01000008">
    <property type="protein sequence ID" value="KAB7512889.1"/>
    <property type="molecule type" value="Genomic_DNA"/>
</dbReference>
<feature type="domain" description="N-acetyltransferase" evidence="1">
    <location>
        <begin position="1"/>
        <end position="153"/>
    </location>
</feature>
<dbReference type="CDD" id="cd04301">
    <property type="entry name" value="NAT_SF"/>
    <property type="match status" value="1"/>
</dbReference>
<dbReference type="EMBL" id="QKKZ01000006">
    <property type="protein sequence ID" value="KAB7512772.1"/>
    <property type="molecule type" value="Genomic_DNA"/>
</dbReference>
<dbReference type="GO" id="GO:0016747">
    <property type="term" value="F:acyltransferase activity, transferring groups other than amino-acyl groups"/>
    <property type="evidence" value="ECO:0007669"/>
    <property type="project" value="InterPro"/>
</dbReference>
<dbReference type="RefSeq" id="WP_152121000.1">
    <property type="nucleotide sequence ID" value="NZ_QJOW01000008.1"/>
</dbReference>
<evidence type="ECO:0000313" key="5">
    <source>
        <dbReference type="Proteomes" id="UP000326207"/>
    </source>
</evidence>
<dbReference type="Proteomes" id="UP000326865">
    <property type="component" value="Unassembled WGS sequence"/>
</dbReference>
<accession>A0A5N5UBS7</accession>
<dbReference type="InterPro" id="IPR000182">
    <property type="entry name" value="GNAT_dom"/>
</dbReference>
<dbReference type="InterPro" id="IPR016181">
    <property type="entry name" value="Acyl_CoA_acyltransferase"/>
</dbReference>
<reference evidence="5 6" key="1">
    <citation type="submission" date="2019-10" db="EMBL/GenBank/DDBJ databases">
        <title>Unraveling microbial dark matter from salterns through culturing: the case of the genus Halosegnis.</title>
        <authorList>
            <person name="Duran-Viseras A."/>
            <person name="Andrei A.-S."/>
            <person name="Vera-Gargallo B."/>
            <person name="Ghai R."/>
            <person name="Sanchez-Porro C."/>
            <person name="Ventosa A."/>
        </authorList>
    </citation>
    <scope>NUCLEOTIDE SEQUENCE [LARGE SCALE GENOMIC DNA]</scope>
    <source>
        <strain evidence="3 6">F17-44</strain>
        <strain evidence="2 7">F18-79</strain>
        <strain evidence="4 5">F19-13</strain>
    </source>
</reference>
<protein>
    <submittedName>
        <fullName evidence="2">GNAT family N-acetyltransferase</fullName>
    </submittedName>
</protein>
<evidence type="ECO:0000259" key="1">
    <source>
        <dbReference type="PROSITE" id="PS51186"/>
    </source>
</evidence>
<keyword evidence="7" id="KW-1185">Reference proteome</keyword>
<proteinExistence type="predicted"/>
<dbReference type="EMBL" id="QMDY01000008">
    <property type="protein sequence ID" value="KAB7515092.1"/>
    <property type="molecule type" value="Genomic_DNA"/>
</dbReference>
<evidence type="ECO:0000313" key="3">
    <source>
        <dbReference type="EMBL" id="KAB7512889.1"/>
    </source>
</evidence>
<keyword evidence="2" id="KW-0808">Transferase</keyword>
<dbReference type="Proteomes" id="UP000326302">
    <property type="component" value="Unassembled WGS sequence"/>
</dbReference>
<accession>A0A5N5U376</accession>
<sequence length="176" mass="19655">MEFETLGDATGGPPLRLDWQRFSYAGKFVMTNAGKGVFRAGEPGDGEFDESVVAAVAFNEDRTGDRTVWLRYVTVRQDRRGEGLGARLCERVSDELLDSYDRVKIAVNNPFAYEALYKAGFGFTGERTGIAELVLERPHDTDATAYRAGLARYRERDLSGAERSFLDGRSEPPDER</sequence>
<gene>
    <name evidence="2" type="ORF">DM867_11270</name>
    <name evidence="3" type="ORF">DMP03_13125</name>
    <name evidence="4" type="ORF">DP108_11755</name>
</gene>
<dbReference type="SUPFAM" id="SSF55729">
    <property type="entry name" value="Acyl-CoA N-acyltransferases (Nat)"/>
    <property type="match status" value="1"/>
</dbReference>
<dbReference type="PROSITE" id="PS51186">
    <property type="entry name" value="GNAT"/>
    <property type="match status" value="1"/>
</dbReference>
<evidence type="ECO:0000313" key="4">
    <source>
        <dbReference type="EMBL" id="KAB7515092.1"/>
    </source>
</evidence>
<dbReference type="Proteomes" id="UP000326207">
    <property type="component" value="Unassembled WGS sequence"/>
</dbReference>
<evidence type="ECO:0000313" key="2">
    <source>
        <dbReference type="EMBL" id="KAB7512772.1"/>
    </source>
</evidence>
<evidence type="ECO:0000313" key="7">
    <source>
        <dbReference type="Proteomes" id="UP000326865"/>
    </source>
</evidence>
<comment type="caution">
    <text evidence="2">The sequence shown here is derived from an EMBL/GenBank/DDBJ whole genome shotgun (WGS) entry which is preliminary data.</text>
</comment>
<name>A0A5N5U4B7_9EURY</name>
<accession>A0A5N5U4B7</accession>